<evidence type="ECO:0000256" key="2">
    <source>
        <dbReference type="ARBA" id="ARBA00001946"/>
    </source>
</evidence>
<dbReference type="EC" id="6.3.4.13" evidence="4 12"/>
<sequence length="419" mass="45632">MKVLIIGSGGREHAICHKILESPKVEKIFVAPGNAGISEIAECVNIHVEDTRSLLAFAQKEQIDLTIVGPEAPLVAGLVDAFEAEGLKVFGPNKEAAQFEGSKAFTKSFLMKHGIPTAPYKEYLDVEKAIEEVDQFGFPIVIKADGLAAGKGVIIAQNEDEAQKALREIMSDKIFGDSGNKVVLEAFLTGIEASILCFVDGKTILPMAPAQDYKKAFNNDIGPNTGGMGTYSPSQIIDDEIMAKIKTRLLEPFIQGIHEDGIEFKGILFIGIMIEGDDINVIEYNVRFGDPETEVTLPRMENDLIEVFEAVIAGELDQIELKWKPEHAVCVIMASEGYPDAYEKGIEIKGTSEVKNAIVYHCGTKSVDDKLVSNGGRVLGVTALGKTLESAKQTAYEAVQCIDFPKSFYRTDIGKKIEI</sequence>
<comment type="similarity">
    <text evidence="9 12">Belongs to the GARS family.</text>
</comment>
<dbReference type="Gene3D" id="3.90.600.10">
    <property type="entry name" value="Phosphoribosylglycinamide synthetase, C-terminal domain"/>
    <property type="match status" value="1"/>
</dbReference>
<dbReference type="Pfam" id="PF02843">
    <property type="entry name" value="GARS_C"/>
    <property type="match status" value="1"/>
</dbReference>
<protein>
    <recommendedName>
        <fullName evidence="4 12">Phosphoribosylamine--glycine ligase</fullName>
        <ecNumber evidence="4 12">6.3.4.13</ecNumber>
    </recommendedName>
    <alternativeName>
        <fullName evidence="12">GARS</fullName>
    </alternativeName>
    <alternativeName>
        <fullName evidence="10 12">Glycinamide ribonucleotide synthetase</fullName>
    </alternativeName>
    <alternativeName>
        <fullName evidence="11 12">Phosphoribosylglycinamide synthetase</fullName>
    </alternativeName>
</protein>
<evidence type="ECO:0000256" key="8">
    <source>
        <dbReference type="ARBA" id="ARBA00022840"/>
    </source>
</evidence>
<evidence type="ECO:0000256" key="4">
    <source>
        <dbReference type="ARBA" id="ARBA00013255"/>
    </source>
</evidence>
<dbReference type="PROSITE" id="PS50975">
    <property type="entry name" value="ATP_GRASP"/>
    <property type="match status" value="1"/>
</dbReference>
<dbReference type="Gene3D" id="3.40.50.20">
    <property type="match status" value="1"/>
</dbReference>
<organism evidence="15 16">
    <name type="scientific">Fusibacter ferrireducens</name>
    <dbReference type="NCBI Taxonomy" id="2785058"/>
    <lineage>
        <taxon>Bacteria</taxon>
        <taxon>Bacillati</taxon>
        <taxon>Bacillota</taxon>
        <taxon>Clostridia</taxon>
        <taxon>Eubacteriales</taxon>
        <taxon>Eubacteriales Family XII. Incertae Sedis</taxon>
        <taxon>Fusibacter</taxon>
    </lineage>
</organism>
<dbReference type="InterPro" id="IPR000115">
    <property type="entry name" value="PRibGlycinamide_synth"/>
</dbReference>
<dbReference type="SUPFAM" id="SSF51246">
    <property type="entry name" value="Rudiment single hybrid motif"/>
    <property type="match status" value="1"/>
</dbReference>
<dbReference type="EMBL" id="JADKNH010000010">
    <property type="protein sequence ID" value="MBF4694604.1"/>
    <property type="molecule type" value="Genomic_DNA"/>
</dbReference>
<dbReference type="PANTHER" id="PTHR43472:SF1">
    <property type="entry name" value="PHOSPHORIBOSYLAMINE--GLYCINE LIGASE, CHLOROPLASTIC"/>
    <property type="match status" value="1"/>
</dbReference>
<keyword evidence="7 12" id="KW-0658">Purine biosynthesis</keyword>
<reference evidence="15 16" key="1">
    <citation type="submission" date="2020-11" db="EMBL/GenBank/DDBJ databases">
        <title>Fusibacter basophilias sp. nov.</title>
        <authorList>
            <person name="Qiu D."/>
        </authorList>
    </citation>
    <scope>NUCLEOTIDE SEQUENCE [LARGE SCALE GENOMIC DNA]</scope>
    <source>
        <strain evidence="15 16">Q10-2</strain>
    </source>
</reference>
<dbReference type="InterPro" id="IPR020561">
    <property type="entry name" value="PRibGlycinamid_synth_ATP-grasp"/>
</dbReference>
<dbReference type="PANTHER" id="PTHR43472">
    <property type="entry name" value="PHOSPHORIBOSYLAMINE--GLYCINE LIGASE"/>
    <property type="match status" value="1"/>
</dbReference>
<comment type="caution">
    <text evidence="15">The sequence shown here is derived from an EMBL/GenBank/DDBJ whole genome shotgun (WGS) entry which is preliminary data.</text>
</comment>
<dbReference type="SMART" id="SM01210">
    <property type="entry name" value="GARS_C"/>
    <property type="match status" value="1"/>
</dbReference>
<evidence type="ECO:0000256" key="11">
    <source>
        <dbReference type="ARBA" id="ARBA00042864"/>
    </source>
</evidence>
<evidence type="ECO:0000313" key="16">
    <source>
        <dbReference type="Proteomes" id="UP000614200"/>
    </source>
</evidence>
<dbReference type="NCBIfam" id="TIGR00877">
    <property type="entry name" value="purD"/>
    <property type="match status" value="1"/>
</dbReference>
<dbReference type="PROSITE" id="PS00184">
    <property type="entry name" value="GARS"/>
    <property type="match status" value="1"/>
</dbReference>
<keyword evidence="5 12" id="KW-0436">Ligase</keyword>
<dbReference type="GO" id="GO:0004637">
    <property type="term" value="F:phosphoribosylamine-glycine ligase activity"/>
    <property type="evidence" value="ECO:0007669"/>
    <property type="project" value="UniProtKB-EC"/>
</dbReference>
<accession>A0ABR9ZVY2</accession>
<dbReference type="SUPFAM" id="SSF56059">
    <property type="entry name" value="Glutathione synthetase ATP-binding domain-like"/>
    <property type="match status" value="1"/>
</dbReference>
<dbReference type="Pfam" id="PF02844">
    <property type="entry name" value="GARS_N"/>
    <property type="match status" value="1"/>
</dbReference>
<dbReference type="InterPro" id="IPR020560">
    <property type="entry name" value="PRibGlycinamide_synth_C-dom"/>
</dbReference>
<dbReference type="InterPro" id="IPR011054">
    <property type="entry name" value="Rudment_hybrid_motif"/>
</dbReference>
<dbReference type="Gene3D" id="3.30.470.20">
    <property type="entry name" value="ATP-grasp fold, B domain"/>
    <property type="match status" value="1"/>
</dbReference>
<evidence type="ECO:0000259" key="14">
    <source>
        <dbReference type="PROSITE" id="PS50975"/>
    </source>
</evidence>
<evidence type="ECO:0000256" key="7">
    <source>
        <dbReference type="ARBA" id="ARBA00022755"/>
    </source>
</evidence>
<proteinExistence type="inferred from homology"/>
<dbReference type="InterPro" id="IPR011761">
    <property type="entry name" value="ATP-grasp"/>
</dbReference>
<dbReference type="Proteomes" id="UP000614200">
    <property type="component" value="Unassembled WGS sequence"/>
</dbReference>
<evidence type="ECO:0000256" key="13">
    <source>
        <dbReference type="PROSITE-ProRule" id="PRU00409"/>
    </source>
</evidence>
<dbReference type="InterPro" id="IPR020562">
    <property type="entry name" value="PRibGlycinamide_synth_N"/>
</dbReference>
<gene>
    <name evidence="12 15" type="primary">purD</name>
    <name evidence="15" type="ORF">ISU02_15945</name>
</gene>
<keyword evidence="16" id="KW-1185">Reference proteome</keyword>
<comment type="pathway">
    <text evidence="3 12">Purine metabolism; IMP biosynthesis via de novo pathway; N(1)-(5-phospho-D-ribosyl)glycinamide from 5-phospho-alpha-D-ribose 1-diphosphate: step 2/2.</text>
</comment>
<evidence type="ECO:0000313" key="15">
    <source>
        <dbReference type="EMBL" id="MBF4694604.1"/>
    </source>
</evidence>
<dbReference type="InterPro" id="IPR020559">
    <property type="entry name" value="PRibGlycinamide_synth_CS"/>
</dbReference>
<dbReference type="Pfam" id="PF01071">
    <property type="entry name" value="GARS_A"/>
    <property type="match status" value="1"/>
</dbReference>
<evidence type="ECO:0000256" key="12">
    <source>
        <dbReference type="HAMAP-Rule" id="MF_00138"/>
    </source>
</evidence>
<keyword evidence="8 13" id="KW-0067">ATP-binding</keyword>
<evidence type="ECO:0000256" key="5">
    <source>
        <dbReference type="ARBA" id="ARBA00022598"/>
    </source>
</evidence>
<evidence type="ECO:0000256" key="6">
    <source>
        <dbReference type="ARBA" id="ARBA00022741"/>
    </source>
</evidence>
<comment type="catalytic activity">
    <reaction evidence="12">
        <text>5-phospho-beta-D-ribosylamine + glycine + ATP = N(1)-(5-phospho-beta-D-ribosyl)glycinamide + ADP + phosphate + H(+)</text>
        <dbReference type="Rhea" id="RHEA:17453"/>
        <dbReference type="ChEBI" id="CHEBI:15378"/>
        <dbReference type="ChEBI" id="CHEBI:30616"/>
        <dbReference type="ChEBI" id="CHEBI:43474"/>
        <dbReference type="ChEBI" id="CHEBI:57305"/>
        <dbReference type="ChEBI" id="CHEBI:58681"/>
        <dbReference type="ChEBI" id="CHEBI:143788"/>
        <dbReference type="ChEBI" id="CHEBI:456216"/>
        <dbReference type="EC" id="6.3.4.13"/>
    </reaction>
</comment>
<dbReference type="SUPFAM" id="SSF52440">
    <property type="entry name" value="PreATP-grasp domain"/>
    <property type="match status" value="1"/>
</dbReference>
<evidence type="ECO:0000256" key="9">
    <source>
        <dbReference type="ARBA" id="ARBA00038345"/>
    </source>
</evidence>
<evidence type="ECO:0000256" key="3">
    <source>
        <dbReference type="ARBA" id="ARBA00005174"/>
    </source>
</evidence>
<name>A0ABR9ZVY2_9FIRM</name>
<evidence type="ECO:0000256" key="10">
    <source>
        <dbReference type="ARBA" id="ARBA00042242"/>
    </source>
</evidence>
<keyword evidence="6 13" id="KW-0547">Nucleotide-binding</keyword>
<dbReference type="Gene3D" id="3.30.1490.20">
    <property type="entry name" value="ATP-grasp fold, A domain"/>
    <property type="match status" value="1"/>
</dbReference>
<dbReference type="InterPro" id="IPR016185">
    <property type="entry name" value="PreATP-grasp_dom_sf"/>
</dbReference>
<dbReference type="HAMAP" id="MF_00138">
    <property type="entry name" value="GARS"/>
    <property type="match status" value="1"/>
</dbReference>
<evidence type="ECO:0000256" key="1">
    <source>
        <dbReference type="ARBA" id="ARBA00001936"/>
    </source>
</evidence>
<dbReference type="SMART" id="SM01209">
    <property type="entry name" value="GARS_A"/>
    <property type="match status" value="1"/>
</dbReference>
<dbReference type="InterPro" id="IPR037123">
    <property type="entry name" value="PRibGlycinamide_synth_C_sf"/>
</dbReference>
<dbReference type="InterPro" id="IPR013815">
    <property type="entry name" value="ATP_grasp_subdomain_1"/>
</dbReference>
<feature type="domain" description="ATP-grasp" evidence="14">
    <location>
        <begin position="107"/>
        <end position="313"/>
    </location>
</feature>
<comment type="cofactor">
    <cofactor evidence="1">
        <name>Mn(2+)</name>
        <dbReference type="ChEBI" id="CHEBI:29035"/>
    </cofactor>
</comment>
<dbReference type="RefSeq" id="WP_194702848.1">
    <property type="nucleotide sequence ID" value="NZ_JADKNH010000010.1"/>
</dbReference>
<comment type="cofactor">
    <cofactor evidence="2">
        <name>Mg(2+)</name>
        <dbReference type="ChEBI" id="CHEBI:18420"/>
    </cofactor>
</comment>